<dbReference type="RefSeq" id="WP_113990009.1">
    <property type="nucleotide sequence ID" value="NZ_QLST01000023.1"/>
</dbReference>
<dbReference type="SUPFAM" id="SSF46894">
    <property type="entry name" value="C-terminal effector domain of the bipartite response regulators"/>
    <property type="match status" value="1"/>
</dbReference>
<accession>A0A365NYQ3</accession>
<dbReference type="SUPFAM" id="SSF52172">
    <property type="entry name" value="CheY-like"/>
    <property type="match status" value="1"/>
</dbReference>
<gene>
    <name evidence="1" type="ORF">DPN68_12660</name>
</gene>
<evidence type="ECO:0000313" key="2">
    <source>
        <dbReference type="Proteomes" id="UP000253319"/>
    </source>
</evidence>
<protein>
    <recommendedName>
        <fullName evidence="3">DNA-binding response regulator</fullName>
    </recommendedName>
</protein>
<keyword evidence="2" id="KW-1185">Reference proteome</keyword>
<sequence>MNILIVEDHHPVIEAYKMFFSLSKFGDKSNFIIANSCEDTYLKIQQALSENIVFDIAIIDYSLPTFPEQNLFNGADIILYLQKVMPNCKTMMLTAIMENLTLFEITQNIRPDAIATKTDIDGTNFLNIIETIVSGKKFRSDYVIERVEEIWQNKAFVNEQNRKILHFLSQGYLLKEIAIELAVSEITIKKRVAKIKLLLGINDNENILREAKKRGFI</sequence>
<evidence type="ECO:0008006" key="3">
    <source>
        <dbReference type="Google" id="ProtNLM"/>
    </source>
</evidence>
<dbReference type="OrthoDB" id="651456at2"/>
<name>A0A365NYQ3_9FLAO</name>
<reference evidence="1 2" key="1">
    <citation type="submission" date="2018-06" db="EMBL/GenBank/DDBJ databases">
        <title>Flavobacterium tibetense sp. nov., isolated from a wetland YonghuCo on Tibetan Plateau.</title>
        <authorList>
            <person name="Xing P."/>
            <person name="Phurbu D."/>
            <person name="Lu H."/>
        </authorList>
    </citation>
    <scope>NUCLEOTIDE SEQUENCE [LARGE SCALE GENOMIC DNA]</scope>
    <source>
        <strain evidence="1 2">YH5</strain>
    </source>
</reference>
<comment type="caution">
    <text evidence="1">The sequence shown here is derived from an EMBL/GenBank/DDBJ whole genome shotgun (WGS) entry which is preliminary data.</text>
</comment>
<dbReference type="EMBL" id="QLST01000023">
    <property type="protein sequence ID" value="RBA27347.1"/>
    <property type="molecule type" value="Genomic_DNA"/>
</dbReference>
<dbReference type="InterPro" id="IPR036388">
    <property type="entry name" value="WH-like_DNA-bd_sf"/>
</dbReference>
<dbReference type="InterPro" id="IPR016032">
    <property type="entry name" value="Sig_transdc_resp-reg_C-effctor"/>
</dbReference>
<dbReference type="GO" id="GO:0003677">
    <property type="term" value="F:DNA binding"/>
    <property type="evidence" value="ECO:0007669"/>
    <property type="project" value="InterPro"/>
</dbReference>
<proteinExistence type="predicted"/>
<dbReference type="InterPro" id="IPR011006">
    <property type="entry name" value="CheY-like_superfamily"/>
</dbReference>
<dbReference type="Gene3D" id="3.40.50.2300">
    <property type="match status" value="1"/>
</dbReference>
<organism evidence="1 2">
    <name type="scientific">Flavobacterium tibetense</name>
    <dbReference type="NCBI Taxonomy" id="2233533"/>
    <lineage>
        <taxon>Bacteria</taxon>
        <taxon>Pseudomonadati</taxon>
        <taxon>Bacteroidota</taxon>
        <taxon>Flavobacteriia</taxon>
        <taxon>Flavobacteriales</taxon>
        <taxon>Flavobacteriaceae</taxon>
        <taxon>Flavobacterium</taxon>
    </lineage>
</organism>
<dbReference type="Proteomes" id="UP000253319">
    <property type="component" value="Unassembled WGS sequence"/>
</dbReference>
<dbReference type="GO" id="GO:0006355">
    <property type="term" value="P:regulation of DNA-templated transcription"/>
    <property type="evidence" value="ECO:0007669"/>
    <property type="project" value="InterPro"/>
</dbReference>
<dbReference type="Gene3D" id="1.10.10.10">
    <property type="entry name" value="Winged helix-like DNA-binding domain superfamily/Winged helix DNA-binding domain"/>
    <property type="match status" value="1"/>
</dbReference>
<dbReference type="AlphaFoldDB" id="A0A365NYQ3"/>
<evidence type="ECO:0000313" key="1">
    <source>
        <dbReference type="EMBL" id="RBA27347.1"/>
    </source>
</evidence>